<name>A0ABC9QP49_CAMJU</name>
<dbReference type="Gene3D" id="1.10.1780.10">
    <property type="entry name" value="Clp, N-terminal domain"/>
    <property type="match status" value="1"/>
</dbReference>
<feature type="domain" description="ATPase AAA-type core" evidence="5">
    <location>
        <begin position="183"/>
        <end position="263"/>
    </location>
</feature>
<keyword evidence="3" id="KW-0547">Nucleotide-binding</keyword>
<protein>
    <recommendedName>
        <fullName evidence="1">Chaperone protein ClpB</fullName>
    </recommendedName>
</protein>
<evidence type="ECO:0000313" key="7">
    <source>
        <dbReference type="EMBL" id="EIB55061.1"/>
    </source>
</evidence>
<sequence length="264" mass="30283">MKYQENLQKYLDNAKNLSLINHHEFVTCEHVLFALLKLSTDFKDIFEEFSDGDLELLETELKNYISQNNQVIKQEIEPTISVVLDEILLSSKNKNNEIKIIDFLEKLIQDSRSYSSYLLKKHNINLNKIQELQNHENIQNLNNHTSDLTLLAQNGKIDPLIGRKFELERMMQILSRRKKNNPILVGEAGVGKTAIVEGLALAIAEKKVPKNLQNAKIFSLDMASILAGTKYRGDFEKRIKEILSELEKIPNAILFIDEIHTIVG</sequence>
<dbReference type="SUPFAM" id="SSF52540">
    <property type="entry name" value="P-loop containing nucleoside triphosphate hydrolases"/>
    <property type="match status" value="1"/>
</dbReference>
<dbReference type="InterPro" id="IPR027417">
    <property type="entry name" value="P-loop_NTPase"/>
</dbReference>
<dbReference type="EMBL" id="AIOS01000011">
    <property type="protein sequence ID" value="EIB55061.1"/>
    <property type="molecule type" value="Genomic_DNA"/>
</dbReference>
<dbReference type="AlphaFoldDB" id="A0ABC9QP49"/>
<evidence type="ECO:0000259" key="5">
    <source>
        <dbReference type="Pfam" id="PF00004"/>
    </source>
</evidence>
<dbReference type="GO" id="GO:0005524">
    <property type="term" value="F:ATP binding"/>
    <property type="evidence" value="ECO:0007669"/>
    <property type="project" value="UniProtKB-KW"/>
</dbReference>
<feature type="non-terminal residue" evidence="7">
    <location>
        <position position="264"/>
    </location>
</feature>
<dbReference type="PANTHER" id="PTHR11638:SF111">
    <property type="entry name" value="ATP-DEPENDENT CLP PROTEASE ATP-BINDING SUBUNIT CLPA"/>
    <property type="match status" value="1"/>
</dbReference>
<proteinExistence type="predicted"/>
<dbReference type="Gene3D" id="3.40.50.300">
    <property type="entry name" value="P-loop containing nucleotide triphosphate hydrolases"/>
    <property type="match status" value="1"/>
</dbReference>
<comment type="caution">
    <text evidence="7">The sequence shown here is derived from an EMBL/GenBank/DDBJ whole genome shotgun (WGS) entry which is preliminary data.</text>
</comment>
<dbReference type="Pfam" id="PF00004">
    <property type="entry name" value="AAA"/>
    <property type="match status" value="1"/>
</dbReference>
<gene>
    <name evidence="7" type="ORF">cje154_01025</name>
</gene>
<dbReference type="CDD" id="cd00009">
    <property type="entry name" value="AAA"/>
    <property type="match status" value="1"/>
</dbReference>
<dbReference type="InterPro" id="IPR036628">
    <property type="entry name" value="Clp_N_dom_sf"/>
</dbReference>
<evidence type="ECO:0000256" key="3">
    <source>
        <dbReference type="ARBA" id="ARBA00022741"/>
    </source>
</evidence>
<evidence type="ECO:0000313" key="8">
    <source>
        <dbReference type="Proteomes" id="UP000003238"/>
    </source>
</evidence>
<keyword evidence="4 7" id="KW-0067">ATP-binding</keyword>
<dbReference type="InterPro" id="IPR050130">
    <property type="entry name" value="ClpA_ClpB"/>
</dbReference>
<dbReference type="SUPFAM" id="SSF81923">
    <property type="entry name" value="Double Clp-N motif"/>
    <property type="match status" value="1"/>
</dbReference>
<reference evidence="7 8" key="1">
    <citation type="submission" date="2010-10" db="EMBL/GenBank/DDBJ databases">
        <authorList>
            <person name="Richards V."/>
            <person name="Lefebure T."/>
            <person name="Suzuki H."/>
            <person name="Pavinski Bitar P."/>
            <person name="Stanhope M."/>
        </authorList>
    </citation>
    <scope>NUCLEOTIDE SEQUENCE [LARGE SCALE GENOMIC DNA]</scope>
    <source>
        <strain evidence="7 8">2008-988</strain>
    </source>
</reference>
<evidence type="ECO:0000256" key="1">
    <source>
        <dbReference type="ARBA" id="ARBA00017574"/>
    </source>
</evidence>
<keyword evidence="7" id="KW-0645">Protease</keyword>
<organism evidence="7 8">
    <name type="scientific">Campylobacter jejuni subsp. jejuni 2008-988</name>
    <dbReference type="NCBI Taxonomy" id="889253"/>
    <lineage>
        <taxon>Bacteria</taxon>
        <taxon>Pseudomonadati</taxon>
        <taxon>Campylobacterota</taxon>
        <taxon>Epsilonproteobacteria</taxon>
        <taxon>Campylobacterales</taxon>
        <taxon>Campylobacteraceae</taxon>
        <taxon>Campylobacter</taxon>
    </lineage>
</organism>
<evidence type="ECO:0000259" key="6">
    <source>
        <dbReference type="Pfam" id="PF02861"/>
    </source>
</evidence>
<evidence type="ECO:0000256" key="2">
    <source>
        <dbReference type="ARBA" id="ARBA00022737"/>
    </source>
</evidence>
<dbReference type="PANTHER" id="PTHR11638">
    <property type="entry name" value="ATP-DEPENDENT CLP PROTEASE"/>
    <property type="match status" value="1"/>
</dbReference>
<keyword evidence="7" id="KW-0378">Hydrolase</keyword>
<dbReference type="Proteomes" id="UP000003238">
    <property type="component" value="Unassembled WGS sequence"/>
</dbReference>
<evidence type="ECO:0000256" key="4">
    <source>
        <dbReference type="ARBA" id="ARBA00022840"/>
    </source>
</evidence>
<keyword evidence="2" id="KW-0677">Repeat</keyword>
<feature type="domain" description="Clp R" evidence="6">
    <location>
        <begin position="2"/>
        <end position="121"/>
    </location>
</feature>
<accession>A0ABC9QP49</accession>
<dbReference type="InterPro" id="IPR004176">
    <property type="entry name" value="Clp_R_N"/>
</dbReference>
<dbReference type="GO" id="GO:0006508">
    <property type="term" value="P:proteolysis"/>
    <property type="evidence" value="ECO:0007669"/>
    <property type="project" value="UniProtKB-KW"/>
</dbReference>
<dbReference type="RefSeq" id="WP_002874072.1">
    <property type="nucleotide sequence ID" value="NZ_AIOS01000011.1"/>
</dbReference>
<dbReference type="InterPro" id="IPR003959">
    <property type="entry name" value="ATPase_AAA_core"/>
</dbReference>
<dbReference type="GO" id="GO:0008233">
    <property type="term" value="F:peptidase activity"/>
    <property type="evidence" value="ECO:0007669"/>
    <property type="project" value="UniProtKB-KW"/>
</dbReference>
<dbReference type="Pfam" id="PF02861">
    <property type="entry name" value="Clp_N"/>
    <property type="match status" value="1"/>
</dbReference>